<dbReference type="Proteomes" id="UP000694864">
    <property type="component" value="Chromosome 2"/>
</dbReference>
<proteinExistence type="predicted"/>
<gene>
    <name evidence="7" type="primary">LOC104737453</name>
</gene>
<accession>A0ABM0VGU0</accession>
<evidence type="ECO:0000313" key="6">
    <source>
        <dbReference type="Proteomes" id="UP000694864"/>
    </source>
</evidence>
<evidence type="ECO:0000256" key="4">
    <source>
        <dbReference type="ARBA" id="ARBA00023288"/>
    </source>
</evidence>
<evidence type="ECO:0000313" key="7">
    <source>
        <dbReference type="RefSeq" id="XP_010455937.1"/>
    </source>
</evidence>
<dbReference type="SUPFAM" id="SSF56112">
    <property type="entry name" value="Protein kinase-like (PK-like)"/>
    <property type="match status" value="1"/>
</dbReference>
<evidence type="ECO:0000256" key="3">
    <source>
        <dbReference type="ARBA" id="ARBA00023136"/>
    </source>
</evidence>
<dbReference type="Pfam" id="PF00069">
    <property type="entry name" value="Pkinase"/>
    <property type="match status" value="1"/>
</dbReference>
<keyword evidence="3" id="KW-0472">Membrane</keyword>
<dbReference type="InterPro" id="IPR011009">
    <property type="entry name" value="Kinase-like_dom_sf"/>
</dbReference>
<evidence type="ECO:0000256" key="2">
    <source>
        <dbReference type="ARBA" id="ARBA00022527"/>
    </source>
</evidence>
<feature type="domain" description="Protein kinase" evidence="5">
    <location>
        <begin position="85"/>
        <end position="379"/>
    </location>
</feature>
<dbReference type="PROSITE" id="PS50011">
    <property type="entry name" value="PROTEIN_KINASE_DOM"/>
    <property type="match status" value="1"/>
</dbReference>
<dbReference type="PANTHER" id="PTHR47985">
    <property type="entry name" value="OS07G0668900 PROTEIN"/>
    <property type="match status" value="1"/>
</dbReference>
<reference evidence="7" key="2">
    <citation type="submission" date="2025-08" db="UniProtKB">
        <authorList>
            <consortium name="RefSeq"/>
        </authorList>
    </citation>
    <scope>IDENTIFICATION</scope>
    <source>
        <tissue evidence="7">Leaf</tissue>
    </source>
</reference>
<keyword evidence="2" id="KW-0808">Transferase</keyword>
<name>A0ABM0VGU0_CAMSA</name>
<evidence type="ECO:0000256" key="1">
    <source>
        <dbReference type="ARBA" id="ARBA00004193"/>
    </source>
</evidence>
<keyword evidence="2" id="KW-0723">Serine/threonine-protein kinase</keyword>
<dbReference type="Gene3D" id="3.30.200.20">
    <property type="entry name" value="Phosphorylase Kinase, domain 1"/>
    <property type="match status" value="1"/>
</dbReference>
<comment type="subcellular location">
    <subcellularLocation>
        <location evidence="1">Cell membrane</location>
        <topology evidence="1">Lipid-anchor</topology>
    </subcellularLocation>
</comment>
<dbReference type="RefSeq" id="XP_010455937.1">
    <property type="nucleotide sequence ID" value="XM_010457635.1"/>
</dbReference>
<keyword evidence="6" id="KW-1185">Reference proteome</keyword>
<keyword evidence="2" id="KW-0418">Kinase</keyword>
<dbReference type="InterPro" id="IPR000719">
    <property type="entry name" value="Prot_kinase_dom"/>
</dbReference>
<reference evidence="6" key="1">
    <citation type="journal article" date="2014" name="Nat. Commun.">
        <title>The emerging biofuel crop Camelina sativa retains a highly undifferentiated hexaploid genome structure.</title>
        <authorList>
            <person name="Kagale S."/>
            <person name="Koh C."/>
            <person name="Nixon J."/>
            <person name="Bollina V."/>
            <person name="Clarke W.E."/>
            <person name="Tuteja R."/>
            <person name="Spillane C."/>
            <person name="Robinson S.J."/>
            <person name="Links M.G."/>
            <person name="Clarke C."/>
            <person name="Higgins E.E."/>
            <person name="Huebert T."/>
            <person name="Sharpe A.G."/>
            <person name="Parkin I.A."/>
        </authorList>
    </citation>
    <scope>NUCLEOTIDE SEQUENCE [LARGE SCALE GENOMIC DNA]</scope>
    <source>
        <strain evidence="6">cv. DH55</strain>
    </source>
</reference>
<protein>
    <submittedName>
        <fullName evidence="7">Serine/threonine-protein kinase CDL1-like</fullName>
    </submittedName>
</protein>
<keyword evidence="4" id="KW-0449">Lipoprotein</keyword>
<organism evidence="6 7">
    <name type="scientific">Camelina sativa</name>
    <name type="common">False flax</name>
    <name type="synonym">Myagrum sativum</name>
    <dbReference type="NCBI Taxonomy" id="90675"/>
    <lineage>
        <taxon>Eukaryota</taxon>
        <taxon>Viridiplantae</taxon>
        <taxon>Streptophyta</taxon>
        <taxon>Embryophyta</taxon>
        <taxon>Tracheophyta</taxon>
        <taxon>Spermatophyta</taxon>
        <taxon>Magnoliopsida</taxon>
        <taxon>eudicotyledons</taxon>
        <taxon>Gunneridae</taxon>
        <taxon>Pentapetalae</taxon>
        <taxon>rosids</taxon>
        <taxon>malvids</taxon>
        <taxon>Brassicales</taxon>
        <taxon>Brassicaceae</taxon>
        <taxon>Camelineae</taxon>
        <taxon>Camelina</taxon>
    </lineage>
</organism>
<dbReference type="SMART" id="SM00220">
    <property type="entry name" value="S_TKc"/>
    <property type="match status" value="1"/>
</dbReference>
<dbReference type="GeneID" id="104737453"/>
<dbReference type="Gene3D" id="1.10.510.10">
    <property type="entry name" value="Transferase(Phosphotransferase) domain 1"/>
    <property type="match status" value="1"/>
</dbReference>
<evidence type="ECO:0000259" key="5">
    <source>
        <dbReference type="PROSITE" id="PS50011"/>
    </source>
</evidence>
<dbReference type="PANTHER" id="PTHR47985:SF4">
    <property type="entry name" value="SERINE_THREONINE-PROTEIN KINASE PBL27"/>
    <property type="match status" value="1"/>
</dbReference>
<sequence>MSRFFCCVTGETSNSAPPEEVFDDEPIEDTESLNRLWRDELQIPDSRSRQAQEPDAALFPVTPPLPANCGRPYRWREIVDSTVNFRQEFFLGNGNFGQVYRCDFKRTNEVGAVKIQAHNNETGHKEFLAEVTTLHEANHPNVIKLLGRCYGRRNRAIVYEFMPNGTLGRHIFDYMRKSPIPQGLENPTRVLNWGTRMRIAEGVAEGLIYLHDVLKVINQDVKAGNILLDANFVPKLTDFGLATKVVVNRRGVEKRSKITELKGTMGYIAPEAEQSHWVSTKYDVYSYGVFLIVLFTGRKAYDDRERPEAKKKLTDWLMPVLTRLEYAPLVVDVALGKKYSAQGLNRIFETARMCLNAQPLERPAMDFVETLVRESAAYLVPEEQPQVKERRCST</sequence>